<dbReference type="Gene3D" id="3.60.10.10">
    <property type="entry name" value="Endonuclease/exonuclease/phosphatase"/>
    <property type="match status" value="1"/>
</dbReference>
<dbReference type="OMA" id="KLYQLCY"/>
<dbReference type="PANTHER" id="PTHR12121:SF34">
    <property type="entry name" value="PROTEIN ANGEL"/>
    <property type="match status" value="1"/>
</dbReference>
<evidence type="ECO:0000256" key="1">
    <source>
        <dbReference type="SAM" id="MobiDB-lite"/>
    </source>
</evidence>
<reference evidence="2 3" key="1">
    <citation type="submission" date="2017-05" db="EMBL/GenBank/DDBJ databases">
        <title>PacBio assembly of a Plasmodium knowlesi genome sequence with Hi-C correction and manual annotation of the SICAvar gene family.</title>
        <authorList>
            <person name="Lapp S.A."/>
            <person name="Geraldo J.A."/>
            <person name="Chien J.-T."/>
            <person name="Ay F."/>
            <person name="Pakala S.B."/>
            <person name="Batugedara G."/>
            <person name="Humphrey J.C."/>
            <person name="Debarry J.D."/>
            <person name="Le Roch K.G."/>
            <person name="Galinski M.R."/>
            <person name="Kissinger J.C."/>
        </authorList>
    </citation>
    <scope>NUCLEOTIDE SEQUENCE [LARGE SCALE GENOMIC DNA]</scope>
    <source>
        <strain evidence="3">Malayan Strain Pk1 (A+)</strain>
    </source>
</reference>
<accession>A0A1Y3DNA6</accession>
<evidence type="ECO:0000313" key="2">
    <source>
        <dbReference type="EMBL" id="OTN64698.1"/>
    </source>
</evidence>
<proteinExistence type="predicted"/>
<comment type="caution">
    <text evidence="2">The sequence shown here is derived from an EMBL/GenBank/DDBJ whole genome shotgun (WGS) entry which is preliminary data.</text>
</comment>
<dbReference type="eggNOG" id="KOG2338">
    <property type="taxonomic scope" value="Eukaryota"/>
</dbReference>
<dbReference type="OrthoDB" id="10253982at2759"/>
<dbReference type="VEuPathDB" id="PlasmoDB:PKA1H_110012900"/>
<name>A0A1Y3DNA6_PLAKN</name>
<dbReference type="InterPro" id="IPR050410">
    <property type="entry name" value="CCR4/nocturin_mRNA_transcr"/>
</dbReference>
<dbReference type="EMBL" id="NETL01000027">
    <property type="protein sequence ID" value="OTN64698.1"/>
    <property type="molecule type" value="Genomic_DNA"/>
</dbReference>
<dbReference type="PANTHER" id="PTHR12121">
    <property type="entry name" value="CARBON CATABOLITE REPRESSOR PROTEIN 4"/>
    <property type="match status" value="1"/>
</dbReference>
<dbReference type="AlphaFoldDB" id="A0A1Y3DNA6"/>
<dbReference type="GO" id="GO:0000175">
    <property type="term" value="F:3'-5'-RNA exonuclease activity"/>
    <property type="evidence" value="ECO:0007669"/>
    <property type="project" value="TreeGrafter"/>
</dbReference>
<gene>
    <name evidence="2" type="ORF">PKNOH_S130173900</name>
</gene>
<protein>
    <submittedName>
        <fullName evidence="2">Uncharacterized protein</fullName>
    </submittedName>
</protein>
<dbReference type="VEuPathDB" id="PlasmoDB:PKNH_1107800"/>
<dbReference type="Gene3D" id="4.10.60.20">
    <property type="match status" value="1"/>
</dbReference>
<dbReference type="VEuPathDB" id="PlasmoDB:PKNOH_S130173900"/>
<dbReference type="SUPFAM" id="SSF56219">
    <property type="entry name" value="DNase I-like"/>
    <property type="match status" value="1"/>
</dbReference>
<feature type="region of interest" description="Disordered" evidence="1">
    <location>
        <begin position="400"/>
        <end position="424"/>
    </location>
</feature>
<organism evidence="2 3">
    <name type="scientific">Plasmodium knowlesi</name>
    <dbReference type="NCBI Taxonomy" id="5850"/>
    <lineage>
        <taxon>Eukaryota</taxon>
        <taxon>Sar</taxon>
        <taxon>Alveolata</taxon>
        <taxon>Apicomplexa</taxon>
        <taxon>Aconoidasida</taxon>
        <taxon>Haemosporida</taxon>
        <taxon>Plasmodiidae</taxon>
        <taxon>Plasmodium</taxon>
        <taxon>Plasmodium (Plasmodium)</taxon>
    </lineage>
</organism>
<sequence length="759" mass="88814">MFCAKQSAVISLWKRTFALNRLKKDEKIFFKCTYMRNGICIGRKNNPDQIANIDGRRQHISSRIKSGLDEQVGNASIRTGEIGNRQGDKNICRKGDLVSKTPLRSGWTPQNKNEILPIVNESRHTMDDSCSRSFSKVNQTKEERSAQNEKYREVLEKQKNVIPDEIYNTELIKCPKDIREKKIVYKFKEFSIFSFNILADSLVDYKYENNCSDVMRWMNRKEFIFQSIRRKLSDIICLQEIEEPYFKELQGKLKLLDYEGLFLKKRKDTCQDGICIFYNTKVFKLLFFDEIVYDKSVFLKKWHVGLIVALKNKLSKKVEWPGGSVSNDNREGSHHIVGDHDVSGTHISAESVDDIVIVSNTHLIFDSCKGDVKLYQLCYMTYRLVAMMNKCLDYLKSRGKADNTEDTGKEKNREGSSQGRIHPSGIRDVLSPAVIFCGDLNITPNSLLYYYIVNRYINLKKINMKRISGQYLMFKKQFYVGSYEDGKEIKRMFDENILNDLKYEHYNSMVDNMRRESLFSFFKNEKILEEGYLTSHCFHHENDTYLRNYNNSYECLRNKFKEGKNDYLPYWGHSGRKSNTFSGSEVVRNEDKCDKNCALVSKEKKHGCVSFDEMDHEEDAAEKRHPEKKAKIVTDQYEDDFILYYPLYFQSIYNSVEEHRVEKPCHKYDNIDNLKDEENNLPLSDVPFTVFHGKQKGCVDYIFYSYRTLKKISCSAFPPFGELAKHGCLPNEKYASSDHLYLHATLIRRANDEGRRIEV</sequence>
<evidence type="ECO:0000313" key="3">
    <source>
        <dbReference type="Proteomes" id="UP000195012"/>
    </source>
</evidence>
<dbReference type="Proteomes" id="UP000195012">
    <property type="component" value="Unassembled WGS sequence"/>
</dbReference>
<feature type="compositionally biased region" description="Basic and acidic residues" evidence="1">
    <location>
        <begin position="400"/>
        <end position="414"/>
    </location>
</feature>
<dbReference type="InterPro" id="IPR036691">
    <property type="entry name" value="Endo/exonu/phosph_ase_sf"/>
</dbReference>